<dbReference type="KEGG" id="spue:AB5L97_12180"/>
<evidence type="ECO:0000256" key="1">
    <source>
        <dbReference type="SAM" id="MobiDB-lite"/>
    </source>
</evidence>
<feature type="compositionally biased region" description="Polar residues" evidence="1">
    <location>
        <begin position="1"/>
        <end position="10"/>
    </location>
</feature>
<reference evidence="2" key="1">
    <citation type="submission" date="2024-07" db="EMBL/GenBank/DDBJ databases">
        <authorList>
            <person name="fu j."/>
        </authorList>
    </citation>
    <scope>NUCLEOTIDE SEQUENCE</scope>
    <source>
        <strain evidence="2">P10A9</strain>
    </source>
</reference>
<dbReference type="AlphaFoldDB" id="A0AB39L0K5"/>
<evidence type="ECO:0000313" key="2">
    <source>
        <dbReference type="EMBL" id="XDP44042.1"/>
    </source>
</evidence>
<dbReference type="EMBL" id="CP163302">
    <property type="protein sequence ID" value="XDP44042.1"/>
    <property type="molecule type" value="Genomic_DNA"/>
</dbReference>
<feature type="region of interest" description="Disordered" evidence="1">
    <location>
        <begin position="1"/>
        <end position="26"/>
    </location>
</feature>
<protein>
    <submittedName>
        <fullName evidence="2">Uncharacterized protein</fullName>
    </submittedName>
</protein>
<name>A0AB39L0K5_9MICC</name>
<sequence>MKENPASSSAFRLPAESIPASATTTMSDPVALLERLEHRHERGGLGLAPVEGVHLQREPARVHQQPDLDLRIDAVLLTGLFAFRRESGSCRRT</sequence>
<gene>
    <name evidence="2" type="ORF">AB5L97_12180</name>
</gene>
<accession>A0AB39L0K5</accession>
<proteinExistence type="predicted"/>
<organism evidence="2">
    <name type="scientific">Sinomonas puerhi</name>
    <dbReference type="NCBI Taxonomy" id="3238584"/>
    <lineage>
        <taxon>Bacteria</taxon>
        <taxon>Bacillati</taxon>
        <taxon>Actinomycetota</taxon>
        <taxon>Actinomycetes</taxon>
        <taxon>Micrococcales</taxon>
        <taxon>Micrococcaceae</taxon>
        <taxon>Sinomonas</taxon>
    </lineage>
</organism>